<evidence type="ECO:0000313" key="1">
    <source>
        <dbReference type="EMBL" id="CEL73739.1"/>
    </source>
</evidence>
<reference evidence="1" key="1">
    <citation type="journal article" date="2015" name="PLoS ONE">
        <title>Comprehensive Evaluation of Toxoplasma gondii VEG and Neospora caninum LIV Genomes with Tachyzoite Stage Transcriptome and Proteome Defines Novel Transcript Features.</title>
        <authorList>
            <person name="Ramaprasad A."/>
            <person name="Mourier T."/>
            <person name="Naeem R."/>
            <person name="Malas T.B."/>
            <person name="Moussa E."/>
            <person name="Panigrahi A."/>
            <person name="Vermont S.J."/>
            <person name="Otto T.D."/>
            <person name="Wastling J."/>
            <person name="Pain A."/>
        </authorList>
    </citation>
    <scope>NUCLEOTIDE SEQUENCE</scope>
    <source>
        <strain evidence="1">VEG</strain>
    </source>
</reference>
<sequence>MPPDFLSGLDNPTGSRDCDATSWAEDWVRRGWEPAESFRATDMARRGKRLWLQQRKPNRWTPATEVRCGPACTAFQWAACAPITRLPIYRECIGHLKANKATLMRSVASETHVMFLDQLSVLGEQFILLQSNPLVRAGGFCVHAWSHWLLLR</sequence>
<organism evidence="1">
    <name type="scientific">Toxoplasma gondii (strain ATCC 50861 / VEG)</name>
    <dbReference type="NCBI Taxonomy" id="432359"/>
    <lineage>
        <taxon>Eukaryota</taxon>
        <taxon>Sar</taxon>
        <taxon>Alveolata</taxon>
        <taxon>Apicomplexa</taxon>
        <taxon>Conoidasida</taxon>
        <taxon>Coccidia</taxon>
        <taxon>Eucoccidiorida</taxon>
        <taxon>Eimeriorina</taxon>
        <taxon>Sarcocystidae</taxon>
        <taxon>Toxoplasma</taxon>
    </lineage>
</organism>
<proteinExistence type="predicted"/>
<dbReference type="AlphaFoldDB" id="A0A0F7UXJ8"/>
<name>A0A0F7UXJ8_TOXGV</name>
<accession>A0A0F7UXJ8</accession>
<gene>
    <name evidence="1" type="ORF">BN1205_044910</name>
</gene>
<dbReference type="EMBL" id="LN714496">
    <property type="protein sequence ID" value="CEL73739.1"/>
    <property type="molecule type" value="Genomic_DNA"/>
</dbReference>
<protein>
    <submittedName>
        <fullName evidence="1">Uncharacterized protein</fullName>
    </submittedName>
</protein>